<dbReference type="Pfam" id="PF12730">
    <property type="entry name" value="ABC2_membrane_4"/>
    <property type="match status" value="1"/>
</dbReference>
<dbReference type="OrthoDB" id="4336274at2"/>
<reference evidence="2 3" key="1">
    <citation type="submission" date="2016-11" db="EMBL/GenBank/DDBJ databases">
        <authorList>
            <person name="Jaros S."/>
            <person name="Januszkiewicz K."/>
            <person name="Wedrychowicz H."/>
        </authorList>
    </citation>
    <scope>NUCLEOTIDE SEQUENCE [LARGE SCALE GENOMIC DNA]</scope>
    <source>
        <strain evidence="2 3">DSM 17459</strain>
    </source>
</reference>
<keyword evidence="3" id="KW-1185">Reference proteome</keyword>
<proteinExistence type="predicted"/>
<dbReference type="RefSeq" id="WP_072853136.1">
    <property type="nucleotide sequence ID" value="NZ_FQVI01000017.1"/>
</dbReference>
<feature type="transmembrane region" description="Helical" evidence="1">
    <location>
        <begin position="49"/>
        <end position="69"/>
    </location>
</feature>
<evidence type="ECO:0000313" key="2">
    <source>
        <dbReference type="EMBL" id="SHF23309.1"/>
    </source>
</evidence>
<keyword evidence="1" id="KW-0812">Transmembrane</keyword>
<gene>
    <name evidence="2" type="ORF">SAMN02745158_02976</name>
</gene>
<organism evidence="2 3">
    <name type="scientific">Lactonifactor longoviformis DSM 17459</name>
    <dbReference type="NCBI Taxonomy" id="1122155"/>
    <lineage>
        <taxon>Bacteria</taxon>
        <taxon>Bacillati</taxon>
        <taxon>Bacillota</taxon>
        <taxon>Clostridia</taxon>
        <taxon>Eubacteriales</taxon>
        <taxon>Clostridiaceae</taxon>
        <taxon>Lactonifactor</taxon>
    </lineage>
</organism>
<dbReference type="EMBL" id="FQVI01000017">
    <property type="protein sequence ID" value="SHF23309.1"/>
    <property type="molecule type" value="Genomic_DNA"/>
</dbReference>
<keyword evidence="1" id="KW-0472">Membrane</keyword>
<feature type="transmembrane region" description="Helical" evidence="1">
    <location>
        <begin position="17"/>
        <end position="37"/>
    </location>
</feature>
<feature type="transmembrane region" description="Helical" evidence="1">
    <location>
        <begin position="215"/>
        <end position="235"/>
    </location>
</feature>
<evidence type="ECO:0000256" key="1">
    <source>
        <dbReference type="SAM" id="Phobius"/>
    </source>
</evidence>
<dbReference type="AlphaFoldDB" id="A0A1M4ZZ55"/>
<feature type="transmembrane region" description="Helical" evidence="1">
    <location>
        <begin position="100"/>
        <end position="126"/>
    </location>
</feature>
<evidence type="ECO:0000313" key="3">
    <source>
        <dbReference type="Proteomes" id="UP000184245"/>
    </source>
</evidence>
<dbReference type="STRING" id="1122155.SAMN02745158_02976"/>
<name>A0A1M4ZZ55_9CLOT</name>
<protein>
    <submittedName>
        <fullName evidence="2">ABC-2 type transport system permease protein</fullName>
    </submittedName>
</protein>
<feature type="transmembrane region" description="Helical" evidence="1">
    <location>
        <begin position="138"/>
        <end position="160"/>
    </location>
</feature>
<sequence length="243" mass="27418">MNNAFQTELLKLRKNKMALIGFASTVSVPILLVLKSVLIDKSKIDYQEWLQTVSMLVNIILPIMSGFFITQSMQKEYGEKTIINIITAPVNRKNFVLSKIAVWLCWYLAVMILTEGITIVGSLYLFRSQVTITSVYFTVRLLTQIGILSFIAFLPVIWLAVRQRTLFYPTMLCTLLFVLLQSVGSQVSEELLPAASFVPWLAIQISAMLPSDSQYLYICITSILCSGLLGSVLAVREFKRQDL</sequence>
<accession>A0A1M4ZZ55</accession>
<dbReference type="Proteomes" id="UP000184245">
    <property type="component" value="Unassembled WGS sequence"/>
</dbReference>
<keyword evidence="1" id="KW-1133">Transmembrane helix</keyword>
<feature type="transmembrane region" description="Helical" evidence="1">
    <location>
        <begin position="166"/>
        <end position="184"/>
    </location>
</feature>